<feature type="chain" id="PRO_5029543051" description="Bacterial Ig-like domain-containing protein" evidence="1">
    <location>
        <begin position="26"/>
        <end position="231"/>
    </location>
</feature>
<sequence length="231" mass="24851">MRNPRRLAAALVLVLAGTLAGLAPASGAVTRDSGQGVPAEPRIEIRTGQDRVAGLFHEVGVQTYGAPGQITLTLDGRPQTPSIASGPDEPDGYAEYELSASLPPGRYTLRATVAPSAPGEPVLSTELDYRIDRQQPVLVTEVSRRVVAQGRTVRVRARLASLGFAPRTGKVVVRDGRRVVGRITLRTTGVGKRPVVLRLHRVGKHRLTATFQGNTHQQPARSTVTVKVRRR</sequence>
<dbReference type="InterPro" id="IPR013783">
    <property type="entry name" value="Ig-like_fold"/>
</dbReference>
<feature type="signal peptide" evidence="1">
    <location>
        <begin position="1"/>
        <end position="25"/>
    </location>
</feature>
<reference evidence="3 4" key="1">
    <citation type="submission" date="2019-09" db="EMBL/GenBank/DDBJ databases">
        <title>Pimelobacter sp. isolated from Paulinella.</title>
        <authorList>
            <person name="Jeong S.E."/>
        </authorList>
    </citation>
    <scope>NUCLEOTIDE SEQUENCE [LARGE SCALE GENOMIC DNA]</scope>
    <source>
        <strain evidence="3 4">Pch-N</strain>
    </source>
</reference>
<comment type="caution">
    <text evidence="3">The sequence shown here is derived from an EMBL/GenBank/DDBJ whole genome shotgun (WGS) entry which is preliminary data.</text>
</comment>
<dbReference type="Pfam" id="PF16640">
    <property type="entry name" value="Big_3_5"/>
    <property type="match status" value="1"/>
</dbReference>
<proteinExistence type="predicted"/>
<keyword evidence="1" id="KW-0732">Signal</keyword>
<evidence type="ECO:0000313" key="3">
    <source>
        <dbReference type="EMBL" id="KAB2808861.1"/>
    </source>
</evidence>
<gene>
    <name evidence="3" type="ORF">F9L07_17400</name>
</gene>
<protein>
    <recommendedName>
        <fullName evidence="2">Bacterial Ig-like domain-containing protein</fullName>
    </recommendedName>
</protein>
<feature type="domain" description="Bacterial Ig-like" evidence="2">
    <location>
        <begin position="143"/>
        <end position="228"/>
    </location>
</feature>
<dbReference type="GO" id="GO:0005975">
    <property type="term" value="P:carbohydrate metabolic process"/>
    <property type="evidence" value="ECO:0007669"/>
    <property type="project" value="UniProtKB-ARBA"/>
</dbReference>
<evidence type="ECO:0000313" key="4">
    <source>
        <dbReference type="Proteomes" id="UP000449906"/>
    </source>
</evidence>
<dbReference type="RefSeq" id="WP_151581005.1">
    <property type="nucleotide sequence ID" value="NZ_WBVM01000002.1"/>
</dbReference>
<dbReference type="Gene3D" id="2.60.40.10">
    <property type="entry name" value="Immunoglobulins"/>
    <property type="match status" value="1"/>
</dbReference>
<dbReference type="AlphaFoldDB" id="A0A7J5DU94"/>
<organism evidence="3 4">
    <name type="scientific">Nocardioides simplex</name>
    <name type="common">Arthrobacter simplex</name>
    <dbReference type="NCBI Taxonomy" id="2045"/>
    <lineage>
        <taxon>Bacteria</taxon>
        <taxon>Bacillati</taxon>
        <taxon>Actinomycetota</taxon>
        <taxon>Actinomycetes</taxon>
        <taxon>Propionibacteriales</taxon>
        <taxon>Nocardioidaceae</taxon>
        <taxon>Pimelobacter</taxon>
    </lineage>
</organism>
<dbReference type="EMBL" id="WBVM01000002">
    <property type="protein sequence ID" value="KAB2808861.1"/>
    <property type="molecule type" value="Genomic_DNA"/>
</dbReference>
<name>A0A7J5DU94_NOCSI</name>
<dbReference type="Proteomes" id="UP000449906">
    <property type="component" value="Unassembled WGS sequence"/>
</dbReference>
<accession>A0A7J5DU94</accession>
<dbReference type="InterPro" id="IPR032109">
    <property type="entry name" value="Big_3_5"/>
</dbReference>
<evidence type="ECO:0000259" key="2">
    <source>
        <dbReference type="Pfam" id="PF16640"/>
    </source>
</evidence>
<evidence type="ECO:0000256" key="1">
    <source>
        <dbReference type="SAM" id="SignalP"/>
    </source>
</evidence>